<evidence type="ECO:0000313" key="2">
    <source>
        <dbReference type="Proteomes" id="UP000663855"/>
    </source>
</evidence>
<name>A0A814SXK5_9BILA</name>
<comment type="caution">
    <text evidence="1">The sequence shown here is derived from an EMBL/GenBank/DDBJ whole genome shotgun (WGS) entry which is preliminary data.</text>
</comment>
<dbReference type="Proteomes" id="UP000663855">
    <property type="component" value="Unassembled WGS sequence"/>
</dbReference>
<organism evidence="1 2">
    <name type="scientific">Rotaria magnacalcarata</name>
    <dbReference type="NCBI Taxonomy" id="392030"/>
    <lineage>
        <taxon>Eukaryota</taxon>
        <taxon>Metazoa</taxon>
        <taxon>Spiralia</taxon>
        <taxon>Gnathifera</taxon>
        <taxon>Rotifera</taxon>
        <taxon>Eurotatoria</taxon>
        <taxon>Bdelloidea</taxon>
        <taxon>Philodinida</taxon>
        <taxon>Philodinidae</taxon>
        <taxon>Rotaria</taxon>
    </lineage>
</organism>
<dbReference type="EMBL" id="CAJNOV010003805">
    <property type="protein sequence ID" value="CAF1153880.1"/>
    <property type="molecule type" value="Genomic_DNA"/>
</dbReference>
<sequence length="502" mass="59061">MYNIDSVSSSQSIRILYIPPYYENHFKLAFDRLRTNNKNVSYEIYTIDRTFSTINLNFLLSMCRTVINEEHIQMLVTDSSIGQLVVAKLCQEYPQISNGGMNFLNTLHCISRLLITELFDIDECIPTVCIDIAEDSKTNLQRIETFLSSNKIDGFIKSLYSYDNESSSFRFSNWSNHKEIVNSCIQRYKQQFMSSLLPIFRVYVSKQQYPSVFKPSYLVQPFFDLVTYPHWRMVIANCCIYDKEIIMWPLVDGYSGWPLLAEKPLAIMPIIICPSRQISNEQQNIVYTRFRKQLHHLIKNYHLRHGWVQCSYFISCTNEIRLVSMKPTCSVYLTEGFNSTSEYGNPIMALVQLANRQRPQAPVLNGRTAYIHRLWMNIQEKHCINDLIDFKEIKRIQRTTNSLSRYVRLRFQDNDMINNDNERQNFIDCGFIQVNGDYYEIGLTNLIEFRYTLLKKSELFPFVHHSMLSTSRSQFDPTTCLPSNELITQLEKLRQQEHKDLI</sequence>
<gene>
    <name evidence="1" type="ORF">CJN711_LOCUS9666</name>
</gene>
<protein>
    <submittedName>
        <fullName evidence="1">Uncharacterized protein</fullName>
    </submittedName>
</protein>
<proteinExistence type="predicted"/>
<dbReference type="AlphaFoldDB" id="A0A814SXK5"/>
<accession>A0A814SXK5</accession>
<evidence type="ECO:0000313" key="1">
    <source>
        <dbReference type="EMBL" id="CAF1153880.1"/>
    </source>
</evidence>
<reference evidence="1" key="1">
    <citation type="submission" date="2021-02" db="EMBL/GenBank/DDBJ databases">
        <authorList>
            <person name="Nowell W R."/>
        </authorList>
    </citation>
    <scope>NUCLEOTIDE SEQUENCE</scope>
</reference>